<reference evidence="1 2" key="1">
    <citation type="submission" date="2020-02" db="EMBL/GenBank/DDBJ databases">
        <title>Genome sequence of the type strain DSM 27180 of Arthrobacter silviterrae.</title>
        <authorList>
            <person name="Gao J."/>
            <person name="Sun J."/>
        </authorList>
    </citation>
    <scope>NUCLEOTIDE SEQUENCE [LARGE SCALE GENOMIC DNA]</scope>
    <source>
        <strain evidence="1 2">DSM 27180</strain>
    </source>
</reference>
<accession>A0ABX0DHB5</accession>
<dbReference type="Proteomes" id="UP000479226">
    <property type="component" value="Unassembled WGS sequence"/>
</dbReference>
<comment type="caution">
    <text evidence="1">The sequence shown here is derived from an EMBL/GenBank/DDBJ whole genome shotgun (WGS) entry which is preliminary data.</text>
</comment>
<protein>
    <recommendedName>
        <fullName evidence="3">DUF3558 domain-containing protein</fullName>
    </recommendedName>
</protein>
<keyword evidence="2" id="KW-1185">Reference proteome</keyword>
<dbReference type="RefSeq" id="WP_165183031.1">
    <property type="nucleotide sequence ID" value="NZ_JAAKZI010000030.1"/>
</dbReference>
<dbReference type="EMBL" id="JAAKZI010000030">
    <property type="protein sequence ID" value="NGN84805.1"/>
    <property type="molecule type" value="Genomic_DNA"/>
</dbReference>
<gene>
    <name evidence="1" type="ORF">G6N77_15265</name>
</gene>
<sequence>MAMLDSFPPAGVLLVQNGFMHGRDVVDRMGFSKKRNVIVVALSLVSVLAVTGCQSTSGAIPPDSPVVATPAKYVPHVDAQSAAAMSARVKTAIQDFKAPLPPGVHWFTKTPDQLLQPNTTYADGAAEGVVAFYWLCSWENSYLNAVDKSDTNMAASSLAQIGKWESLPFAVSHLSDPGHGWEKAILTPAKQGDPSAMRASFDSDCLEYKSINPQ</sequence>
<evidence type="ECO:0008006" key="3">
    <source>
        <dbReference type="Google" id="ProtNLM"/>
    </source>
</evidence>
<evidence type="ECO:0000313" key="2">
    <source>
        <dbReference type="Proteomes" id="UP000479226"/>
    </source>
</evidence>
<organism evidence="1 2">
    <name type="scientific">Arthrobacter silviterrae</name>
    <dbReference type="NCBI Taxonomy" id="2026658"/>
    <lineage>
        <taxon>Bacteria</taxon>
        <taxon>Bacillati</taxon>
        <taxon>Actinomycetota</taxon>
        <taxon>Actinomycetes</taxon>
        <taxon>Micrococcales</taxon>
        <taxon>Micrococcaceae</taxon>
        <taxon>Arthrobacter</taxon>
    </lineage>
</organism>
<evidence type="ECO:0000313" key="1">
    <source>
        <dbReference type="EMBL" id="NGN84805.1"/>
    </source>
</evidence>
<proteinExistence type="predicted"/>
<name>A0ABX0DHB5_9MICC</name>